<dbReference type="EC" id="1.6.99.-" evidence="4"/>
<dbReference type="EC" id="1.-.-.-" evidence="4"/>
<comment type="similarity">
    <text evidence="1">Belongs to the NAD(P)H dehydrogenase (quinone) family.</text>
</comment>
<sequence>MRVLVLYAHPNPESFGAALHATVVEAVTAAGHEVDDCDLYAEGFDPLLSRAERVGYHDLATNTDPVAGYVARVQAAEALVLCFPVWNFGYPAILKGFFDRVFLPGISFKLVDGKVRPNLWNIRRLVAVTTYGGTRWRALLMGDPPRKAVCRVLRAVCHPTARPRYLAHYDMNRATPEGRAAFLARVEAQIRAL</sequence>
<dbReference type="Pfam" id="PF02525">
    <property type="entry name" value="Flavodoxin_2"/>
    <property type="match status" value="1"/>
</dbReference>
<gene>
    <name evidence="4" type="ORF">ACFPN9_10365</name>
</gene>
<dbReference type="GO" id="GO:0016491">
    <property type="term" value="F:oxidoreductase activity"/>
    <property type="evidence" value="ECO:0007669"/>
    <property type="project" value="UniProtKB-KW"/>
</dbReference>
<keyword evidence="2 4" id="KW-0560">Oxidoreductase</keyword>
<dbReference type="PANTHER" id="PTHR10204">
    <property type="entry name" value="NAD P H OXIDOREDUCTASE-RELATED"/>
    <property type="match status" value="1"/>
</dbReference>
<comment type="caution">
    <text evidence="4">The sequence shown here is derived from an EMBL/GenBank/DDBJ whole genome shotgun (WGS) entry which is preliminary data.</text>
</comment>
<dbReference type="SUPFAM" id="SSF52218">
    <property type="entry name" value="Flavoproteins"/>
    <property type="match status" value="1"/>
</dbReference>
<accession>A0ABW0P0R5</accession>
<dbReference type="EMBL" id="JBHSLU010000019">
    <property type="protein sequence ID" value="MFC5505662.1"/>
    <property type="molecule type" value="Genomic_DNA"/>
</dbReference>
<name>A0ABW0P0R5_9HYPH</name>
<dbReference type="RefSeq" id="WP_068075062.1">
    <property type="nucleotide sequence ID" value="NZ_JBHSLU010000019.1"/>
</dbReference>
<proteinExistence type="inferred from homology"/>
<evidence type="ECO:0000313" key="4">
    <source>
        <dbReference type="EMBL" id="MFC5505662.1"/>
    </source>
</evidence>
<dbReference type="InterPro" id="IPR051545">
    <property type="entry name" value="NAD(P)H_dehydrogenase_qn"/>
</dbReference>
<dbReference type="Proteomes" id="UP001596060">
    <property type="component" value="Unassembled WGS sequence"/>
</dbReference>
<evidence type="ECO:0000259" key="3">
    <source>
        <dbReference type="Pfam" id="PF02525"/>
    </source>
</evidence>
<feature type="domain" description="Flavodoxin-like fold" evidence="3">
    <location>
        <begin position="1"/>
        <end position="135"/>
    </location>
</feature>
<dbReference type="PANTHER" id="PTHR10204:SF34">
    <property type="entry name" value="NAD(P)H DEHYDROGENASE [QUINONE] 1 ISOFORM 1"/>
    <property type="match status" value="1"/>
</dbReference>
<keyword evidence="5" id="KW-1185">Reference proteome</keyword>
<reference evidence="5" key="1">
    <citation type="journal article" date="2019" name="Int. J. Syst. Evol. Microbiol.">
        <title>The Global Catalogue of Microorganisms (GCM) 10K type strain sequencing project: providing services to taxonomists for standard genome sequencing and annotation.</title>
        <authorList>
            <consortium name="The Broad Institute Genomics Platform"/>
            <consortium name="The Broad Institute Genome Sequencing Center for Infectious Disease"/>
            <person name="Wu L."/>
            <person name="Ma J."/>
        </authorList>
    </citation>
    <scope>NUCLEOTIDE SEQUENCE [LARGE SCALE GENOMIC DNA]</scope>
    <source>
        <strain evidence="5">CCUG 43117</strain>
    </source>
</reference>
<protein>
    <submittedName>
        <fullName evidence="4">NAD(P)H-dependent oxidoreductase</fullName>
        <ecNumber evidence="4">1.-.-.-</ecNumber>
        <ecNumber evidence="4">1.6.99.-</ecNumber>
    </submittedName>
</protein>
<evidence type="ECO:0000313" key="5">
    <source>
        <dbReference type="Proteomes" id="UP001596060"/>
    </source>
</evidence>
<dbReference type="InterPro" id="IPR003680">
    <property type="entry name" value="Flavodoxin_fold"/>
</dbReference>
<dbReference type="Gene3D" id="3.40.50.360">
    <property type="match status" value="1"/>
</dbReference>
<evidence type="ECO:0000256" key="1">
    <source>
        <dbReference type="ARBA" id="ARBA00006252"/>
    </source>
</evidence>
<organism evidence="4 5">
    <name type="scientific">Bosea massiliensis</name>
    <dbReference type="NCBI Taxonomy" id="151419"/>
    <lineage>
        <taxon>Bacteria</taxon>
        <taxon>Pseudomonadati</taxon>
        <taxon>Pseudomonadota</taxon>
        <taxon>Alphaproteobacteria</taxon>
        <taxon>Hyphomicrobiales</taxon>
        <taxon>Boseaceae</taxon>
        <taxon>Bosea</taxon>
    </lineage>
</organism>
<evidence type="ECO:0000256" key="2">
    <source>
        <dbReference type="ARBA" id="ARBA00023002"/>
    </source>
</evidence>
<dbReference type="InterPro" id="IPR029039">
    <property type="entry name" value="Flavoprotein-like_sf"/>
</dbReference>